<evidence type="ECO:0000256" key="1">
    <source>
        <dbReference type="SAM" id="Phobius"/>
    </source>
</evidence>
<keyword evidence="1" id="KW-0812">Transmembrane</keyword>
<keyword evidence="1" id="KW-1133">Transmembrane helix</keyword>
<protein>
    <submittedName>
        <fullName evidence="2">Uncharacterized protein</fullName>
    </submittedName>
</protein>
<dbReference type="RefSeq" id="WP_354007325.1">
    <property type="nucleotide sequence ID" value="NZ_JBEWTA010000001.1"/>
</dbReference>
<evidence type="ECO:0000313" key="3">
    <source>
        <dbReference type="Proteomes" id="UP001549366"/>
    </source>
</evidence>
<gene>
    <name evidence="2" type="ORF">V5J35_002345</name>
</gene>
<proteinExistence type="predicted"/>
<accession>A0ABV2SJM3</accession>
<sequence>MDGGFIIEDTIDEPASSSDSFSMVRLTASENTIRTLIYNSDEQFSVITYEDGQKINQGSRKFDHLAMNFIHPVMVGDKAYLAVLYHDKSAGRSSVVFMLEISLDSQSYLSGQTTAVVTSPKGLADWVIPVAVAAPVVAVVSIITIILVAKNKGRSLRLQGDMEMQGMALLE</sequence>
<feature type="transmembrane region" description="Helical" evidence="1">
    <location>
        <begin position="126"/>
        <end position="149"/>
    </location>
</feature>
<keyword evidence="3" id="KW-1185">Reference proteome</keyword>
<dbReference type="EMBL" id="JBEWTB010000002">
    <property type="protein sequence ID" value="MET4757153.1"/>
    <property type="molecule type" value="Genomic_DNA"/>
</dbReference>
<name>A0ABV2SJM3_9GAMM</name>
<comment type="caution">
    <text evidence="2">The sequence shown here is derived from an EMBL/GenBank/DDBJ whole genome shotgun (WGS) entry which is preliminary data.</text>
</comment>
<reference evidence="2 3" key="1">
    <citation type="submission" date="2024-06" db="EMBL/GenBank/DDBJ databases">
        <title>Genomic Encyclopedia of Type Strains, Phase V (KMG-V): Genome sequencing to study the core and pangenomes of soil and plant-associated prokaryotes.</title>
        <authorList>
            <person name="Whitman W."/>
        </authorList>
    </citation>
    <scope>NUCLEOTIDE SEQUENCE [LARGE SCALE GENOMIC DNA]</scope>
    <source>
        <strain evidence="2 3">NE40</strain>
    </source>
</reference>
<organism evidence="2 3">
    <name type="scientific">Endozoicomonas lisbonensis</name>
    <dbReference type="NCBI Taxonomy" id="3120522"/>
    <lineage>
        <taxon>Bacteria</taxon>
        <taxon>Pseudomonadati</taxon>
        <taxon>Pseudomonadota</taxon>
        <taxon>Gammaproteobacteria</taxon>
        <taxon>Oceanospirillales</taxon>
        <taxon>Endozoicomonadaceae</taxon>
        <taxon>Endozoicomonas</taxon>
    </lineage>
</organism>
<dbReference type="Proteomes" id="UP001549366">
    <property type="component" value="Unassembled WGS sequence"/>
</dbReference>
<keyword evidence="1" id="KW-0472">Membrane</keyword>
<evidence type="ECO:0000313" key="2">
    <source>
        <dbReference type="EMBL" id="MET4757153.1"/>
    </source>
</evidence>